<proteinExistence type="predicted"/>
<evidence type="ECO:0000259" key="2">
    <source>
        <dbReference type="Pfam" id="PF25583"/>
    </source>
</evidence>
<dbReference type="InterPro" id="IPR057727">
    <property type="entry name" value="WCX_dom"/>
</dbReference>
<feature type="domain" description="WCX" evidence="2">
    <location>
        <begin position="247"/>
        <end position="324"/>
    </location>
</feature>
<organism evidence="3 4">
    <name type="scientific">Ectopseudomonas mendocina</name>
    <name type="common">Pseudomonas mendocina</name>
    <dbReference type="NCBI Taxonomy" id="300"/>
    <lineage>
        <taxon>Bacteria</taxon>
        <taxon>Pseudomonadati</taxon>
        <taxon>Pseudomonadota</taxon>
        <taxon>Gammaproteobacteria</taxon>
        <taxon>Pseudomonadales</taxon>
        <taxon>Pseudomonadaceae</taxon>
        <taxon>Ectopseudomonas</taxon>
    </lineage>
</organism>
<dbReference type="RefSeq" id="WP_115290193.1">
    <property type="nucleotide sequence ID" value="NZ_UGUU01000001.1"/>
</dbReference>
<dbReference type="PANTHER" id="PTHR34580:SF1">
    <property type="entry name" value="PROTEIN PAFC"/>
    <property type="match status" value="1"/>
</dbReference>
<dbReference type="InterPro" id="IPR026881">
    <property type="entry name" value="WYL_dom"/>
</dbReference>
<feature type="domain" description="WYL" evidence="1">
    <location>
        <begin position="146"/>
        <end position="194"/>
    </location>
</feature>
<evidence type="ECO:0000313" key="3">
    <source>
        <dbReference type="EMBL" id="SUD37391.1"/>
    </source>
</evidence>
<name>A0A379IMR6_ECTME</name>
<protein>
    <submittedName>
        <fullName evidence="3">Transcriptional regulator-like protein</fullName>
    </submittedName>
</protein>
<dbReference type="AlphaFoldDB" id="A0A379IMR6"/>
<dbReference type="Pfam" id="PF13280">
    <property type="entry name" value="WYL"/>
    <property type="match status" value="1"/>
</dbReference>
<sequence length="330" mass="37339">MEQLYRHDLILRLLPGKDNPLNSQAIHQRVLNQGIEADIRTVQRDLKELSQKYPHVRSRKENKANLWWAEKSLSRLSMLPTDAMNLVMIMDHAARFGMAAQVEKLAPLREYARSLLKGRHLDQDYSGKVISNTRFVTLEAGAVKPEVLEVVQQALLDESSVEVSYLKRGASEPKSLLLKPLGLSYQDSNIYLSCVFKGLPPGNIAALPLHRFISARTTFEDLPAPQDYDINSVAAQRSLVNLKSDRPVRLELRISPTLCERLQENALTADQRLHADADGWWRLSANLHLSQGLELWLLGQGEHVEVIEPISLREQMRGIALSMARLYDKG</sequence>
<evidence type="ECO:0000313" key="4">
    <source>
        <dbReference type="Proteomes" id="UP000254260"/>
    </source>
</evidence>
<dbReference type="PANTHER" id="PTHR34580">
    <property type="match status" value="1"/>
</dbReference>
<accession>A0A379IMR6</accession>
<dbReference type="Pfam" id="PF25583">
    <property type="entry name" value="WCX"/>
    <property type="match status" value="1"/>
</dbReference>
<gene>
    <name evidence="3" type="ORF">NCTC10899_00146</name>
</gene>
<dbReference type="Proteomes" id="UP000254260">
    <property type="component" value="Unassembled WGS sequence"/>
</dbReference>
<dbReference type="PROSITE" id="PS52050">
    <property type="entry name" value="WYL"/>
    <property type="match status" value="1"/>
</dbReference>
<reference evidence="3 4" key="1">
    <citation type="submission" date="2018-06" db="EMBL/GenBank/DDBJ databases">
        <authorList>
            <consortium name="Pathogen Informatics"/>
            <person name="Doyle S."/>
        </authorList>
    </citation>
    <scope>NUCLEOTIDE SEQUENCE [LARGE SCALE GENOMIC DNA]</scope>
    <source>
        <strain evidence="3 4">NCTC10899</strain>
    </source>
</reference>
<dbReference type="OrthoDB" id="6997152at2"/>
<dbReference type="InterPro" id="IPR051534">
    <property type="entry name" value="CBASS_pafABC_assoc_protein"/>
</dbReference>
<evidence type="ECO:0000259" key="1">
    <source>
        <dbReference type="Pfam" id="PF13280"/>
    </source>
</evidence>
<dbReference type="EMBL" id="UGUU01000001">
    <property type="protein sequence ID" value="SUD37391.1"/>
    <property type="molecule type" value="Genomic_DNA"/>
</dbReference>